<dbReference type="EMBL" id="OBEI01000007">
    <property type="protein sequence ID" value="SNZ09666.1"/>
    <property type="molecule type" value="Genomic_DNA"/>
</dbReference>
<dbReference type="InterPro" id="IPR027396">
    <property type="entry name" value="DsrEFH-like"/>
</dbReference>
<dbReference type="AlphaFoldDB" id="A0A285NP89"/>
<evidence type="ECO:0000313" key="1">
    <source>
        <dbReference type="EMBL" id="SNZ09666.1"/>
    </source>
</evidence>
<organism evidence="1 2">
    <name type="scientific">Persephonella hydrogeniphila</name>
    <dbReference type="NCBI Taxonomy" id="198703"/>
    <lineage>
        <taxon>Bacteria</taxon>
        <taxon>Pseudomonadati</taxon>
        <taxon>Aquificota</taxon>
        <taxon>Aquificia</taxon>
        <taxon>Aquificales</taxon>
        <taxon>Hydrogenothermaceae</taxon>
        <taxon>Persephonella</taxon>
    </lineage>
</organism>
<keyword evidence="2" id="KW-1185">Reference proteome</keyword>
<dbReference type="Pfam" id="PF02635">
    <property type="entry name" value="DsrE"/>
    <property type="match status" value="1"/>
</dbReference>
<name>A0A285NP89_9AQUI</name>
<sequence length="116" mass="13269">MARKKVVLIIKSNPFSWKAFEALRQAVGLSMEHRLTVIFLKEGVYTLTDWKPEMIGIEPIDKSVEALGMMDASIIVEEEAIRERGIKLKEWSTPVDVKPKEEISEIVKEAEVVLTW</sequence>
<evidence type="ECO:0000313" key="2">
    <source>
        <dbReference type="Proteomes" id="UP000219036"/>
    </source>
</evidence>
<dbReference type="InterPro" id="IPR003787">
    <property type="entry name" value="Sulphur_relay_DsrE/F-like"/>
</dbReference>
<dbReference type="Gene3D" id="3.40.1260.10">
    <property type="entry name" value="DsrEFH-like"/>
    <property type="match status" value="1"/>
</dbReference>
<dbReference type="SUPFAM" id="SSF75169">
    <property type="entry name" value="DsrEFH-like"/>
    <property type="match status" value="1"/>
</dbReference>
<gene>
    <name evidence="1" type="ORF">SAMN06265182_1602</name>
</gene>
<dbReference type="Proteomes" id="UP000219036">
    <property type="component" value="Unassembled WGS sequence"/>
</dbReference>
<reference evidence="2" key="1">
    <citation type="submission" date="2017-09" db="EMBL/GenBank/DDBJ databases">
        <authorList>
            <person name="Varghese N."/>
            <person name="Submissions S."/>
        </authorList>
    </citation>
    <scope>NUCLEOTIDE SEQUENCE [LARGE SCALE GENOMIC DNA]</scope>
    <source>
        <strain evidence="2">DSM 15103</strain>
    </source>
</reference>
<proteinExistence type="predicted"/>
<dbReference type="RefSeq" id="WP_097000762.1">
    <property type="nucleotide sequence ID" value="NZ_OBEI01000007.1"/>
</dbReference>
<dbReference type="OrthoDB" id="14500at2"/>
<protein>
    <submittedName>
        <fullName evidence="1">tRNA 2-thiouridine synthesizing protein C</fullName>
    </submittedName>
</protein>
<accession>A0A285NP89</accession>